<evidence type="ECO:0000313" key="3">
    <source>
        <dbReference type="EMBL" id="KKU37733.1"/>
    </source>
</evidence>
<dbReference type="Pfam" id="PF12870">
    <property type="entry name" value="DUF4878"/>
    <property type="match status" value="1"/>
</dbReference>
<dbReference type="EMBL" id="LCMO01000044">
    <property type="protein sequence ID" value="KKU37733.1"/>
    <property type="molecule type" value="Genomic_DNA"/>
</dbReference>
<name>A0A0G1S6B6_9BACT</name>
<dbReference type="InterPro" id="IPR024267">
    <property type="entry name" value="DUF4878"/>
</dbReference>
<comment type="caution">
    <text evidence="3">The sequence shown here is derived from an EMBL/GenBank/DDBJ whole genome shotgun (WGS) entry which is preliminary data.</text>
</comment>
<protein>
    <recommendedName>
        <fullName evidence="2">DUF4878 domain-containing protein</fullName>
    </recommendedName>
</protein>
<keyword evidence="1" id="KW-0472">Membrane</keyword>
<sequence length="165" mass="19442">MKHFFGKIFNWRNLKIAAYAVAAFAVFLVALNYGLEKYNQSKQWQEIKKSAEAFQKAEQELYQKMMADTYGGKTPQETLELFIAAVEKGDYELASKYFVAEKQEEWNKNFGVIKNIKEYISDTKEIRDNLSNGRFSEQKDRFILEKPIYTKFILYPSDVWKISEI</sequence>
<keyword evidence="1" id="KW-1133">Transmembrane helix</keyword>
<proteinExistence type="predicted"/>
<evidence type="ECO:0000259" key="2">
    <source>
        <dbReference type="Pfam" id="PF12870"/>
    </source>
</evidence>
<gene>
    <name evidence="3" type="ORF">UX53_C0044G0011</name>
</gene>
<dbReference type="AlphaFoldDB" id="A0A0G1S6B6"/>
<feature type="transmembrane region" description="Helical" evidence="1">
    <location>
        <begin position="16"/>
        <end position="35"/>
    </location>
</feature>
<dbReference type="Proteomes" id="UP000033818">
    <property type="component" value="Unassembled WGS sequence"/>
</dbReference>
<feature type="domain" description="DUF4878" evidence="2">
    <location>
        <begin position="71"/>
        <end position="125"/>
    </location>
</feature>
<evidence type="ECO:0000313" key="4">
    <source>
        <dbReference type="Proteomes" id="UP000033818"/>
    </source>
</evidence>
<evidence type="ECO:0000256" key="1">
    <source>
        <dbReference type="SAM" id="Phobius"/>
    </source>
</evidence>
<accession>A0A0G1S6B6</accession>
<keyword evidence="1" id="KW-0812">Transmembrane</keyword>
<organism evidence="3 4">
    <name type="scientific">Candidatus Azambacteria bacterium GW2011_GWB2_46_37</name>
    <dbReference type="NCBI Taxonomy" id="1618618"/>
    <lineage>
        <taxon>Bacteria</taxon>
        <taxon>Candidatus Azamiibacteriota</taxon>
    </lineage>
</organism>
<reference evidence="3 4" key="1">
    <citation type="journal article" date="2015" name="Nature">
        <title>rRNA introns, odd ribosomes, and small enigmatic genomes across a large radiation of phyla.</title>
        <authorList>
            <person name="Brown C.T."/>
            <person name="Hug L.A."/>
            <person name="Thomas B.C."/>
            <person name="Sharon I."/>
            <person name="Castelle C.J."/>
            <person name="Singh A."/>
            <person name="Wilkins M.J."/>
            <person name="Williams K.H."/>
            <person name="Banfield J.F."/>
        </authorList>
    </citation>
    <scope>NUCLEOTIDE SEQUENCE [LARGE SCALE GENOMIC DNA]</scope>
</reference>